<name>A0A178IPV5_9BACT</name>
<keyword evidence="2 7" id="KW-0489">Methyltransferase</keyword>
<dbReference type="AlphaFoldDB" id="A0A178IPV5"/>
<feature type="active site" evidence="7">
    <location>
        <position position="50"/>
    </location>
</feature>
<evidence type="ECO:0000256" key="4">
    <source>
        <dbReference type="ARBA" id="ARBA00022691"/>
    </source>
</evidence>
<dbReference type="Pfam" id="PF00145">
    <property type="entry name" value="DNA_methylase"/>
    <property type="match status" value="1"/>
</dbReference>
<dbReference type="Gene3D" id="3.40.50.150">
    <property type="entry name" value="Vaccinia Virus protein VP39"/>
    <property type="match status" value="1"/>
</dbReference>
<comment type="catalytic activity">
    <reaction evidence="6">
        <text>a 2'-deoxycytidine in DNA + S-adenosyl-L-methionine = a 5-methyl-2'-deoxycytidine in DNA + S-adenosyl-L-homocysteine + H(+)</text>
        <dbReference type="Rhea" id="RHEA:13681"/>
        <dbReference type="Rhea" id="RHEA-COMP:11369"/>
        <dbReference type="Rhea" id="RHEA-COMP:11370"/>
        <dbReference type="ChEBI" id="CHEBI:15378"/>
        <dbReference type="ChEBI" id="CHEBI:57856"/>
        <dbReference type="ChEBI" id="CHEBI:59789"/>
        <dbReference type="ChEBI" id="CHEBI:85452"/>
        <dbReference type="ChEBI" id="CHEBI:85454"/>
        <dbReference type="EC" id="2.1.1.37"/>
    </reaction>
</comment>
<reference evidence="8 9" key="1">
    <citation type="submission" date="2016-01" db="EMBL/GenBank/DDBJ databases">
        <title>High potential of lignocellulose degradation of a new Verrucomicrobia species.</title>
        <authorList>
            <person name="Wang Y."/>
            <person name="Shi Y."/>
            <person name="Qiu Z."/>
            <person name="Liu S."/>
            <person name="Yang H."/>
        </authorList>
    </citation>
    <scope>NUCLEOTIDE SEQUENCE [LARGE SCALE GENOMIC DNA]</scope>
    <source>
        <strain evidence="8 9">TSB47</strain>
    </source>
</reference>
<keyword evidence="9" id="KW-1185">Reference proteome</keyword>
<evidence type="ECO:0000256" key="6">
    <source>
        <dbReference type="ARBA" id="ARBA00047422"/>
    </source>
</evidence>
<comment type="similarity">
    <text evidence="7">Belongs to the class I-like SAM-binding methyltransferase superfamily. C5-methyltransferase family.</text>
</comment>
<dbReference type="PANTHER" id="PTHR46098:SF1">
    <property type="entry name" value="TRNA (CYTOSINE(38)-C(5))-METHYLTRANSFERASE"/>
    <property type="match status" value="1"/>
</dbReference>
<comment type="caution">
    <text evidence="8">The sequence shown here is derived from an EMBL/GenBank/DDBJ whole genome shotgun (WGS) entry which is preliminary data.</text>
</comment>
<dbReference type="GO" id="GO:0003886">
    <property type="term" value="F:DNA (cytosine-5-)-methyltransferase activity"/>
    <property type="evidence" value="ECO:0007669"/>
    <property type="project" value="UniProtKB-EC"/>
</dbReference>
<keyword evidence="3 7" id="KW-0808">Transferase</keyword>
<keyword evidence="4 7" id="KW-0949">S-adenosyl-L-methionine</keyword>
<evidence type="ECO:0000256" key="5">
    <source>
        <dbReference type="ARBA" id="ARBA00022747"/>
    </source>
</evidence>
<evidence type="ECO:0000256" key="2">
    <source>
        <dbReference type="ARBA" id="ARBA00022603"/>
    </source>
</evidence>
<evidence type="ECO:0000256" key="7">
    <source>
        <dbReference type="PROSITE-ProRule" id="PRU01016"/>
    </source>
</evidence>
<dbReference type="InterPro" id="IPR001525">
    <property type="entry name" value="C5_MeTfrase"/>
</dbReference>
<accession>A0A178IPV5</accession>
<proteinExistence type="inferred from homology"/>
<dbReference type="InterPro" id="IPR029063">
    <property type="entry name" value="SAM-dependent_MTases_sf"/>
</dbReference>
<dbReference type="STRING" id="1184151.AW736_01580"/>
<dbReference type="GO" id="GO:0009307">
    <property type="term" value="P:DNA restriction-modification system"/>
    <property type="evidence" value="ECO:0007669"/>
    <property type="project" value="UniProtKB-KW"/>
</dbReference>
<dbReference type="SUPFAM" id="SSF53335">
    <property type="entry name" value="S-adenosyl-L-methionine-dependent methyltransferases"/>
    <property type="match status" value="1"/>
</dbReference>
<evidence type="ECO:0000313" key="8">
    <source>
        <dbReference type="EMBL" id="OAM91758.1"/>
    </source>
</evidence>
<evidence type="ECO:0000256" key="1">
    <source>
        <dbReference type="ARBA" id="ARBA00011975"/>
    </source>
</evidence>
<dbReference type="InterPro" id="IPR050750">
    <property type="entry name" value="C5-MTase"/>
</dbReference>
<dbReference type="PROSITE" id="PS51679">
    <property type="entry name" value="SAM_MT_C5"/>
    <property type="match status" value="1"/>
</dbReference>
<dbReference type="Proteomes" id="UP000078486">
    <property type="component" value="Unassembled WGS sequence"/>
</dbReference>
<keyword evidence="5" id="KW-0680">Restriction system</keyword>
<dbReference type="GO" id="GO:0032259">
    <property type="term" value="P:methylation"/>
    <property type="evidence" value="ECO:0007669"/>
    <property type="project" value="UniProtKB-KW"/>
</dbReference>
<gene>
    <name evidence="8" type="ORF">AW736_01580</name>
</gene>
<evidence type="ECO:0000313" key="9">
    <source>
        <dbReference type="Proteomes" id="UP000078486"/>
    </source>
</evidence>
<dbReference type="PANTHER" id="PTHR46098">
    <property type="entry name" value="TRNA (CYTOSINE(38)-C(5))-METHYLTRANSFERASE"/>
    <property type="match status" value="1"/>
</dbReference>
<organism evidence="8 9">
    <name type="scientific">Termitidicoccus mucosus</name>
    <dbReference type="NCBI Taxonomy" id="1184151"/>
    <lineage>
        <taxon>Bacteria</taxon>
        <taxon>Pseudomonadati</taxon>
        <taxon>Verrucomicrobiota</taxon>
        <taxon>Opitutia</taxon>
        <taxon>Opitutales</taxon>
        <taxon>Opitutaceae</taxon>
        <taxon>Termitidicoccus</taxon>
    </lineage>
</organism>
<evidence type="ECO:0000256" key="3">
    <source>
        <dbReference type="ARBA" id="ARBA00022679"/>
    </source>
</evidence>
<sequence>MIELEARYLAVSAKAHPEASTWNGSAGEWHPAELSTPRASVRLFAAGIPCTGASKAGLSKNGLSYAEEHPDVGYLFLPTIHYIRLHKPEIVVLENTDTYRGTLSARLLRDALTASGYTFDERVVNPLKEFATPSQRKRWILVASRVGRFSWIYEAKAFASTLADYLDPEGPEDDAESATPKQVAAADKYCARKKAEGAGFARTIVGPEDLSIGVVPKSYAKRQHTAVYVRTKKSYRMLRPREIARLHGFKRDLFAGLPKTTQYELYGQGVVAPPFICLGECIARFLNGELAGVPAGQLELFAG</sequence>
<protein>
    <recommendedName>
        <fullName evidence="1">DNA (cytosine-5-)-methyltransferase</fullName>
        <ecNumber evidence="1">2.1.1.37</ecNumber>
    </recommendedName>
</protein>
<dbReference type="EMBL" id="LRRQ01000015">
    <property type="protein sequence ID" value="OAM91758.1"/>
    <property type="molecule type" value="Genomic_DNA"/>
</dbReference>
<dbReference type="EC" id="2.1.1.37" evidence="1"/>